<reference evidence="4 5" key="1">
    <citation type="submission" date="2021-08" db="EMBL/GenBank/DDBJ databases">
        <title>Streptomyces sp. PTM05 isolated from lichen.</title>
        <authorList>
            <person name="Somphong A."/>
            <person name="Phongsopitanun W."/>
            <person name="Tanasupawat S."/>
        </authorList>
    </citation>
    <scope>NUCLEOTIDE SEQUENCE [LARGE SCALE GENOMIC DNA]</scope>
    <source>
        <strain evidence="4 5">Ptm05</strain>
    </source>
</reference>
<feature type="region of interest" description="Disordered" evidence="2">
    <location>
        <begin position="1016"/>
        <end position="1048"/>
    </location>
</feature>
<dbReference type="PANTHER" id="PTHR32305">
    <property type="match status" value="1"/>
</dbReference>
<organism evidence="4 5">
    <name type="scientific">Streptantibioticus parmotrematis</name>
    <dbReference type="NCBI Taxonomy" id="2873249"/>
    <lineage>
        <taxon>Bacteria</taxon>
        <taxon>Bacillati</taxon>
        <taxon>Actinomycetota</taxon>
        <taxon>Actinomycetes</taxon>
        <taxon>Kitasatosporales</taxon>
        <taxon>Streptomycetaceae</taxon>
        <taxon>Streptantibioticus</taxon>
    </lineage>
</organism>
<evidence type="ECO:0000256" key="2">
    <source>
        <dbReference type="SAM" id="MobiDB-lite"/>
    </source>
</evidence>
<sequence length="2315" mass="243612">MTSRGSTHRPGLFRDPRRPGGATLLWRSAVALLVLALLSYLSQLTAPAEAATAHRRPPVAAKDKPVPVAPVTSHYQRPKTMPAYHPSAVAWPTGRAKVTLGQKDAASPDTDTRSSAARGARAGALPVWLAAPVPRGHTAVPSSATAAAATTAVDVDVLPRDRATAVGADGVLLTLNRADAGRTGTNVGVTFDYSSFTSAFGGDWASRLRLVSLPSCALATPTLASCRTETPVASSNDASTHTVTADVTLSGAAGGSAVTPATGSRASAAVLTGADQSTRVLAATSAPGGGGGDFTATSLTPSSSWQAGGSSDAFQWSYPISVPGVPGGLAPKIALGYDSQSQDGLTSSTNNQASWIGDGFDYNPGFIERSYQSCEQNPSGPTKTADNCWSDENTITLSLNGTSATLVKDDTTGTWHAEHDGDERVQYKTGAVNGAQNGEYWVVTTDDGTQYYFGLDQLPGYASGDTATNSVWTEPVYATASGQPCYNATFANSWCQQAYRWNLDYVVDPHQDAISYYYTTDTGYYARDNGTTANTAYTRDGYLDKIQYGQRAGQVYATSPAAQVTFKVNGRCDTSQSGCATSGLTSSSAAQWPDVPYDLNCTNGKACSVTSPTFWSENELTTIQTQALVGTTETDVDSWSLAHTFPATGDSTTPSLWLSTITRTGQDTSGGGSTASLTMPPVTLTGTALSNRVDVTDGYPPITRHRLNGITTETGEIIDVAYSTAACGSGTPSDASQNTSLCYPAYWTPAGVTSPKEDWFNKYIVTGVTQQDPTGGGVNDTITTHYQPVGTPAWHYDDNPLTPTAQRTWNQWRGYQGMKVTTGTAPDPVTETDYTYFRGMDGDTLPGGATRSATITDSRKDTAVTDSEQYAGTTYETIQYDGAGSGKVVTDTITDPWSSAPTATHKPGGSLPDQVAYITGEAEQRVYTPLSSGSTRETEVSYTHDSHGRVTQTDDLGDAAVSSDDLCTTVTYDDNTDAWILDTPDETDTVSVKCGAAVSLPGDAVSDVRRFYDGSTTFGSPPTAGDVTSQQKATSYNGSTPVYTTTTSSQVDEYGRTLAATDADGRTTKTAYTPATGAEPTSETVTDPLTHVTTTTYDPLRELTTQTTDPAGYVTKEQYDALGRVTADFKPGITAAYDKYTYAVSNSAPSVVTTQTLDDDQSYRTSEVLYDAMLRQRETQSSTMDGGRLVSDTVYDTDGLAAKSTSPYYAGGAPSATLVQAQDGDVPSETGYLYDGAGRRTAAVSYALGTETWRTTTSYGGDVTTTVPPAGGTAQSVFTDARGNTTAQYQYHQGVPDDPSDPAADYSVTKYAYDAAGHRTGETDAAGNSWSWSYDLLGDDTSQADPDTGTTMSTYDNAGQLLTTTDARGKQTTYQYDADGRKTAAYDTTGGATPSASDQIDAWTYDTLKKGLPTASTSYQEGTSSPSVTSTVLAYNTFGTAVAQRETLANLPPSEAVLEPSGGYVSSDTFTAGTGLLASQSYAAVGGLPGEQVYYGHDTYGDPTSAESNSSTVSADYVSALGYDEFGKPSQYTMGTSGDWVALDLGYDQQTQRLTDARTTDSAASTTVDDTQYTYGDGQVSAGSGLVTSTTDAQNGGAVTDTQCFQYDYATRLTAAWTATDKCAATPTAGSSSTVGGPQPYWQSWTYDAAGDRQTQTDHDTGGDTADDTTTTYAYPNQGSSGDQPHTLSNTTATGPGETAGTASYKYDASGDNTSITTDSGTQTLSWNDQGKLASLADTATGGTTGYLYDADGNLVLRTDAHQATLFLADDQQVTENLSNSALSGTRYYEIGGETVAERSSTGDVQYLIPDRQGTDTLAVDFPSMSVTRRAYLPFGQARGTAPSSWPGDDGYVGGTPDPDTGLENLGAREYDPNTGRFLSADPVFEASDPTQLGGYDYAGNDPVTGSDPDGTMLIGGDGYVGSEAWFQSNPQVTHSGPPRDPSSPSYQFDMEVYHNSATFGDPVYYHPAPKPSHPSFFDYLKDAARIGYHLSGADTVVGCVTNPSVGGCVQAATIVGGALLTGGEDELEIAAAREGEELAADEGASLGEDAASCAASAVPHSFVGATRVLEANGRTAPIQNVHVGDKVMATDPLTGRKAAHTVQNVIRTTTDRQFTALTIAAPGAKPATLTTTWHHPFWDATTKTWTDASHLTPGTHLTQPNGKPAVVTRIHNYVSRAVTYDLTIADLHSYYVLAGSTPVLVHNCNTIDPKTVKFSQRGVSARFKNGNTIEDTAAGIKSGEIDPNDFPPVRLVERDGDFHTLDNRRLVTFQKAGLEQIPYVMATPEEAAGEAWKFDPDAAGTSIKIRGTGEVWAP</sequence>
<feature type="compositionally biased region" description="Low complexity" evidence="2">
    <location>
        <begin position="1691"/>
        <end position="1703"/>
    </location>
</feature>
<feature type="region of interest" description="Disordered" evidence="2">
    <location>
        <begin position="845"/>
        <end position="868"/>
    </location>
</feature>
<feature type="compositionally biased region" description="Basic and acidic residues" evidence="2">
    <location>
        <begin position="936"/>
        <end position="948"/>
    </location>
</feature>
<dbReference type="SUPFAM" id="SSF51294">
    <property type="entry name" value="Hedgehog/intein (Hint) domain"/>
    <property type="match status" value="1"/>
</dbReference>
<evidence type="ECO:0000313" key="4">
    <source>
        <dbReference type="EMBL" id="MBY8888009.1"/>
    </source>
</evidence>
<dbReference type="InterPro" id="IPR036844">
    <property type="entry name" value="Hint_dom_sf"/>
</dbReference>
<gene>
    <name evidence="4" type="ORF">K7472_24675</name>
</gene>
<dbReference type="NCBIfam" id="TIGR01443">
    <property type="entry name" value="intein_Cterm"/>
    <property type="match status" value="1"/>
</dbReference>
<dbReference type="PANTHER" id="PTHR32305:SF17">
    <property type="entry name" value="TRNA NUCLEASE WAPA"/>
    <property type="match status" value="1"/>
</dbReference>
<keyword evidence="1" id="KW-0677">Repeat</keyword>
<dbReference type="Gene3D" id="2.180.10.10">
    <property type="entry name" value="RHS repeat-associated core"/>
    <property type="match status" value="2"/>
</dbReference>
<evidence type="ECO:0000313" key="5">
    <source>
        <dbReference type="Proteomes" id="UP001198565"/>
    </source>
</evidence>
<evidence type="ECO:0000259" key="3">
    <source>
        <dbReference type="Pfam" id="PF25023"/>
    </source>
</evidence>
<dbReference type="Pfam" id="PF07591">
    <property type="entry name" value="PT-HINT"/>
    <property type="match status" value="1"/>
</dbReference>
<feature type="compositionally biased region" description="Polar residues" evidence="2">
    <location>
        <begin position="1673"/>
        <end position="1690"/>
    </location>
</feature>
<dbReference type="InterPro" id="IPR031325">
    <property type="entry name" value="RHS_repeat"/>
</dbReference>
<dbReference type="EMBL" id="JAINVZ010000020">
    <property type="protein sequence ID" value="MBY8888009.1"/>
    <property type="molecule type" value="Genomic_DNA"/>
</dbReference>
<comment type="caution">
    <text evidence="4">The sequence shown here is derived from an EMBL/GenBank/DDBJ whole genome shotgun (WGS) entry which is preliminary data.</text>
</comment>
<dbReference type="InterPro" id="IPR006530">
    <property type="entry name" value="YD"/>
</dbReference>
<accession>A0ABS7QXT3</accession>
<dbReference type="NCBIfam" id="TIGR01643">
    <property type="entry name" value="YD_repeat_2x"/>
    <property type="match status" value="2"/>
</dbReference>
<dbReference type="Proteomes" id="UP001198565">
    <property type="component" value="Unassembled WGS sequence"/>
</dbReference>
<feature type="region of interest" description="Disordered" evidence="2">
    <location>
        <begin position="929"/>
        <end position="955"/>
    </location>
</feature>
<evidence type="ECO:0000256" key="1">
    <source>
        <dbReference type="ARBA" id="ARBA00022737"/>
    </source>
</evidence>
<dbReference type="PROSITE" id="PS50818">
    <property type="entry name" value="INTEIN_C_TER"/>
    <property type="match status" value="1"/>
</dbReference>
<feature type="region of interest" description="Disordered" evidence="2">
    <location>
        <begin position="1653"/>
        <end position="1706"/>
    </location>
</feature>
<dbReference type="Pfam" id="PF05593">
    <property type="entry name" value="RHS_repeat"/>
    <property type="match status" value="1"/>
</dbReference>
<dbReference type="InterPro" id="IPR022385">
    <property type="entry name" value="Rhs_assc_core"/>
</dbReference>
<dbReference type="RefSeq" id="WP_222980741.1">
    <property type="nucleotide sequence ID" value="NZ_JAINVZ010000020.1"/>
</dbReference>
<dbReference type="InterPro" id="IPR056823">
    <property type="entry name" value="TEN-like_YD-shell"/>
</dbReference>
<feature type="domain" description="Teneurin-like YD-shell" evidence="3">
    <location>
        <begin position="1700"/>
        <end position="1904"/>
    </location>
</feature>
<protein>
    <recommendedName>
        <fullName evidence="3">Teneurin-like YD-shell domain-containing protein</fullName>
    </recommendedName>
</protein>
<dbReference type="NCBIfam" id="TIGR03696">
    <property type="entry name" value="Rhs_assc_core"/>
    <property type="match status" value="1"/>
</dbReference>
<dbReference type="InterPro" id="IPR050708">
    <property type="entry name" value="T6SS_VgrG/RHS"/>
</dbReference>
<keyword evidence="5" id="KW-1185">Reference proteome</keyword>
<dbReference type="InterPro" id="IPR030934">
    <property type="entry name" value="Intein_C"/>
</dbReference>
<dbReference type="CDD" id="cd00081">
    <property type="entry name" value="Hint"/>
    <property type="match status" value="1"/>
</dbReference>
<dbReference type="Gene3D" id="2.170.16.10">
    <property type="entry name" value="Hedgehog/Intein (Hint) domain"/>
    <property type="match status" value="1"/>
</dbReference>
<name>A0ABS7QXT3_9ACTN</name>
<dbReference type="Pfam" id="PF25023">
    <property type="entry name" value="TEN_YD-shell"/>
    <property type="match status" value="1"/>
</dbReference>
<proteinExistence type="predicted"/>